<feature type="transmembrane region" description="Helical" evidence="10">
    <location>
        <begin position="150"/>
        <end position="178"/>
    </location>
</feature>
<dbReference type="SUPFAM" id="SSF81321">
    <property type="entry name" value="Family A G protein-coupled receptor-like"/>
    <property type="match status" value="1"/>
</dbReference>
<feature type="compositionally biased region" description="Basic and acidic residues" evidence="9">
    <location>
        <begin position="249"/>
        <end position="286"/>
    </location>
</feature>
<organism evidence="12 13">
    <name type="scientific">Paralvinella palmiformis</name>
    <dbReference type="NCBI Taxonomy" id="53620"/>
    <lineage>
        <taxon>Eukaryota</taxon>
        <taxon>Metazoa</taxon>
        <taxon>Spiralia</taxon>
        <taxon>Lophotrochozoa</taxon>
        <taxon>Annelida</taxon>
        <taxon>Polychaeta</taxon>
        <taxon>Sedentaria</taxon>
        <taxon>Canalipalpata</taxon>
        <taxon>Terebellida</taxon>
        <taxon>Terebelliformia</taxon>
        <taxon>Alvinellidae</taxon>
        <taxon>Paralvinella</taxon>
    </lineage>
</organism>
<feature type="transmembrane region" description="Helical" evidence="10">
    <location>
        <begin position="66"/>
        <end position="86"/>
    </location>
</feature>
<evidence type="ECO:0000259" key="11">
    <source>
        <dbReference type="PROSITE" id="PS50262"/>
    </source>
</evidence>
<evidence type="ECO:0000256" key="7">
    <source>
        <dbReference type="ARBA" id="ARBA00023170"/>
    </source>
</evidence>
<dbReference type="PROSITE" id="PS50262">
    <property type="entry name" value="G_PROTEIN_RECEP_F1_2"/>
    <property type="match status" value="1"/>
</dbReference>
<evidence type="ECO:0000256" key="2">
    <source>
        <dbReference type="ARBA" id="ARBA00022475"/>
    </source>
</evidence>
<dbReference type="InterPro" id="IPR017452">
    <property type="entry name" value="GPCR_Rhodpsn_7TM"/>
</dbReference>
<keyword evidence="7" id="KW-0675">Receptor</keyword>
<dbReference type="Proteomes" id="UP001208570">
    <property type="component" value="Unassembled WGS sequence"/>
</dbReference>
<keyword evidence="8" id="KW-0807">Transducer</keyword>
<protein>
    <recommendedName>
        <fullName evidence="11">G-protein coupled receptors family 1 profile domain-containing protein</fullName>
    </recommendedName>
</protein>
<dbReference type="GO" id="GO:0004930">
    <property type="term" value="F:G protein-coupled receptor activity"/>
    <property type="evidence" value="ECO:0007669"/>
    <property type="project" value="UniProtKB-KW"/>
</dbReference>
<keyword evidence="5" id="KW-0297">G-protein coupled receptor</keyword>
<evidence type="ECO:0000256" key="6">
    <source>
        <dbReference type="ARBA" id="ARBA00023136"/>
    </source>
</evidence>
<keyword evidence="3 10" id="KW-0812">Transmembrane</keyword>
<proteinExistence type="predicted"/>
<keyword evidence="4 10" id="KW-1133">Transmembrane helix</keyword>
<feature type="transmembrane region" description="Helical" evidence="10">
    <location>
        <begin position="315"/>
        <end position="335"/>
    </location>
</feature>
<dbReference type="InterPro" id="IPR000276">
    <property type="entry name" value="GPCR_Rhodpsn"/>
</dbReference>
<evidence type="ECO:0000256" key="10">
    <source>
        <dbReference type="SAM" id="Phobius"/>
    </source>
</evidence>
<evidence type="ECO:0000313" key="12">
    <source>
        <dbReference type="EMBL" id="KAK2155834.1"/>
    </source>
</evidence>
<comment type="caution">
    <text evidence="12">The sequence shown here is derived from an EMBL/GenBank/DDBJ whole genome shotgun (WGS) entry which is preliminary data.</text>
</comment>
<evidence type="ECO:0000256" key="4">
    <source>
        <dbReference type="ARBA" id="ARBA00022989"/>
    </source>
</evidence>
<dbReference type="Gene3D" id="1.20.1070.10">
    <property type="entry name" value="Rhodopsin 7-helix transmembrane proteins"/>
    <property type="match status" value="1"/>
</dbReference>
<dbReference type="PANTHER" id="PTHR24228:SF59">
    <property type="entry name" value="NEUROPEPTIDE RECEPTOR 15"/>
    <property type="match status" value="1"/>
</dbReference>
<gene>
    <name evidence="12" type="ORF">LSH36_230g06026</name>
</gene>
<dbReference type="EMBL" id="JAODUP010000230">
    <property type="protein sequence ID" value="KAK2155834.1"/>
    <property type="molecule type" value="Genomic_DNA"/>
</dbReference>
<evidence type="ECO:0000256" key="1">
    <source>
        <dbReference type="ARBA" id="ARBA00004651"/>
    </source>
</evidence>
<dbReference type="CDD" id="cd00637">
    <property type="entry name" value="7tm_classA_rhodopsin-like"/>
    <property type="match status" value="1"/>
</dbReference>
<dbReference type="PANTHER" id="PTHR24228">
    <property type="entry name" value="B2 BRADYKININ RECEPTOR/ANGIOTENSIN II RECEPTOR"/>
    <property type="match status" value="1"/>
</dbReference>
<evidence type="ECO:0000256" key="8">
    <source>
        <dbReference type="ARBA" id="ARBA00023224"/>
    </source>
</evidence>
<reference evidence="12" key="1">
    <citation type="journal article" date="2023" name="Mol. Biol. Evol.">
        <title>Third-Generation Sequencing Reveals the Adaptive Role of the Epigenome in Three Deep-Sea Polychaetes.</title>
        <authorList>
            <person name="Perez M."/>
            <person name="Aroh O."/>
            <person name="Sun Y."/>
            <person name="Lan Y."/>
            <person name="Juniper S.K."/>
            <person name="Young C.R."/>
            <person name="Angers B."/>
            <person name="Qian P.Y."/>
        </authorList>
    </citation>
    <scope>NUCLEOTIDE SEQUENCE</scope>
    <source>
        <strain evidence="12">P08H-3</strain>
    </source>
</reference>
<evidence type="ECO:0000256" key="3">
    <source>
        <dbReference type="ARBA" id="ARBA00022692"/>
    </source>
</evidence>
<evidence type="ECO:0000256" key="5">
    <source>
        <dbReference type="ARBA" id="ARBA00023040"/>
    </source>
</evidence>
<feature type="transmembrane region" description="Helical" evidence="10">
    <location>
        <begin position="106"/>
        <end position="125"/>
    </location>
</feature>
<feature type="domain" description="G-protein coupled receptors family 1 profile" evidence="11">
    <location>
        <begin position="1"/>
        <end position="372"/>
    </location>
</feature>
<dbReference type="Pfam" id="PF00001">
    <property type="entry name" value="7tm_1"/>
    <property type="match status" value="1"/>
</dbReference>
<dbReference type="GO" id="GO:0005886">
    <property type="term" value="C:plasma membrane"/>
    <property type="evidence" value="ECO:0007669"/>
    <property type="project" value="UniProtKB-SubCell"/>
</dbReference>
<dbReference type="AlphaFoldDB" id="A0AAD9JMJ7"/>
<sequence length="409" mass="46171">MAEPNAEPEAEFPHGEGKLHKRNAINIYLVSLLVSRMSIGVLVVPARITGLFSEAYLGSFLCKVCHYFALGSSASSVASTTAIAIIKYQEIVLKKSEIKISIKKALRDVGMIWLAGHLYAIRAPVMNDLTVYKGRIACTVTEPYRNVNEYLIFVDLVFLFITPMVIVVFCYVKLVLFLKEKKGDKPKNSSPPILVNEGKDKSDTASYLDVSMKKREGENGDDTNKTKETDRTNEDVKKTADSKEEDETKDAKEPNESQYAKDENETKGTKEANESQEAHEGDETKEAQQTIESEEDKEANNTNDTKKSKSQKKNAINMVMIVTTLFVICTIMPYIPRLYGYWKDEVIEDFAIFETICYQISYSNAWINAIVILLFRKDIRDAISAMCHCSMKITPMLPMTNQQILIRTD</sequence>
<name>A0AAD9JMJ7_9ANNE</name>
<feature type="transmembrane region" description="Helical" evidence="10">
    <location>
        <begin position="350"/>
        <end position="375"/>
    </location>
</feature>
<keyword evidence="6 10" id="KW-0472">Membrane</keyword>
<evidence type="ECO:0000256" key="9">
    <source>
        <dbReference type="SAM" id="MobiDB-lite"/>
    </source>
</evidence>
<comment type="subcellular location">
    <subcellularLocation>
        <location evidence="1">Cell membrane</location>
        <topology evidence="1">Multi-pass membrane protein</topology>
    </subcellularLocation>
</comment>
<keyword evidence="2" id="KW-1003">Cell membrane</keyword>
<keyword evidence="13" id="KW-1185">Reference proteome</keyword>
<evidence type="ECO:0000313" key="13">
    <source>
        <dbReference type="Proteomes" id="UP001208570"/>
    </source>
</evidence>
<feature type="transmembrane region" description="Helical" evidence="10">
    <location>
        <begin position="27"/>
        <end position="46"/>
    </location>
</feature>
<feature type="compositionally biased region" description="Basic and acidic residues" evidence="9">
    <location>
        <begin position="211"/>
        <end position="242"/>
    </location>
</feature>
<feature type="region of interest" description="Disordered" evidence="9">
    <location>
        <begin position="210"/>
        <end position="310"/>
    </location>
</feature>
<dbReference type="PRINTS" id="PR00237">
    <property type="entry name" value="GPCRRHODOPSN"/>
</dbReference>
<accession>A0AAD9JMJ7</accession>